<keyword evidence="5" id="KW-1185">Reference proteome</keyword>
<reference evidence="4 5" key="1">
    <citation type="submission" date="2019-10" db="EMBL/GenBank/DDBJ databases">
        <title>Description of Paenibacillus choica sp. nov.</title>
        <authorList>
            <person name="Carlier A."/>
            <person name="Qi S."/>
        </authorList>
    </citation>
    <scope>NUCLEOTIDE SEQUENCE [LARGE SCALE GENOMIC DNA]</scope>
    <source>
        <strain evidence="4 5">LMG 31460</strain>
    </source>
</reference>
<dbReference type="Gene3D" id="3.30.457.10">
    <property type="entry name" value="Copper amine oxidase-like, N-terminal domain"/>
    <property type="match status" value="1"/>
</dbReference>
<feature type="domain" description="Copper amine oxidase-like N-terminal" evidence="3">
    <location>
        <begin position="516"/>
        <end position="622"/>
    </location>
</feature>
<dbReference type="Gene3D" id="2.20.110.10">
    <property type="entry name" value="Histone H3 K4-specific methyltransferase SET7/9 N-terminal domain"/>
    <property type="match status" value="3"/>
</dbReference>
<keyword evidence="2" id="KW-1133">Transmembrane helix</keyword>
<evidence type="ECO:0000313" key="5">
    <source>
        <dbReference type="Proteomes" id="UP000658690"/>
    </source>
</evidence>
<dbReference type="PANTHER" id="PTHR43215">
    <property type="entry name" value="RADIAL SPOKE HEAD 1 HOMOLOG"/>
    <property type="match status" value="1"/>
</dbReference>
<protein>
    <recommendedName>
        <fullName evidence="3">Copper amine oxidase-like N-terminal domain-containing protein</fullName>
    </recommendedName>
</protein>
<dbReference type="Pfam" id="PF02493">
    <property type="entry name" value="MORN"/>
    <property type="match status" value="5"/>
</dbReference>
<sequence>MEIEKERVRVGFIGKKLWVLILMVVIGAGSLVLLPKSAFAELFTSTDKLTEYTLPESEAKITGNQMVYIGKDNIGWEQVFSRNLETGELKQLTDTKKFKKYLSAGGGYAVYLEDQKHVMLVNLLTGEVTETEIPPYPYDQFATDGKYVVFYKPLEGTFRAYNLETKVIKEIGKGRRALIENGIVVYISEKGSLERYNATDGLSRTLYKPTEGYIRNDKKFAFDGKNVIWIHAFTSKPDYETRMLNVEDIDTVPKVLSTFKELGDLFSQVSIGTGIAAWPEFKNGANHIVAADLTSKQTGIVGDNEILVGIYNDQLVLRMKDETIQLRQLKKTGEGQVADTLVSAVPYFYSVPTGVRESIGKLGYIKKLSTQDDSVTVYSPKDPESDFYEAVTIDFKDDKDLALTKALKPGQKMVSYPWAVSYESRDDVLKLSMTYMKERVPAGGLNKLGIYRLDSGVWTYMGALLEENNTRLFTDISQSGVYAVLYFDVPNEFVRDYWIQKRIEQLNADKPIRVFLDGEEVVFHQSPVLKDGSTTVEFRPIFEKLGLDIEWNDSKQSVTGTNQGKSLSLILGQDEANVNGSTTSMPTAPFLNQGYTFVPLRFVGEATGRKVLWDANLKSVYIYDPATEGKLYGDNGALLYEGQVKNGQMNGKGKLYRDNGSVWYDAVFHDNEVVGPGVIYFSGNQYGRDRTGEIAIAQKFEDGRQTGYVINIDDSSFVAYEGETKLGVFQGKGKFYIVDKLVYDGEFKDNLYDGYGKYFINGILRYEGNWVKNIPNGYGKTYEKSEDKVYLYEEGQYADGMLNGKGTQYYSSGAKYYEGNFVKGGTSNGTYYYEDGKSWIELALKENGTYFGTIYYKNGERYVGEYSKTYMTRHGQGTTYDKDGKVIFQGKYKIDVPQP</sequence>
<dbReference type="SUPFAM" id="SSF82185">
    <property type="entry name" value="Histone H3 K4-specific methyltransferase SET7/9 N-terminal domain"/>
    <property type="match status" value="3"/>
</dbReference>
<evidence type="ECO:0000256" key="1">
    <source>
        <dbReference type="ARBA" id="ARBA00022737"/>
    </source>
</evidence>
<keyword evidence="1" id="KW-0677">Repeat</keyword>
<proteinExistence type="predicted"/>
<comment type="caution">
    <text evidence="4">The sequence shown here is derived from an EMBL/GenBank/DDBJ whole genome shotgun (WGS) entry which is preliminary data.</text>
</comment>
<dbReference type="InterPro" id="IPR036582">
    <property type="entry name" value="Mao_N_sf"/>
</dbReference>
<dbReference type="Pfam" id="PF07833">
    <property type="entry name" value="Cu_amine_oxidN1"/>
    <property type="match status" value="1"/>
</dbReference>
<dbReference type="SUPFAM" id="SSF69304">
    <property type="entry name" value="Tricorn protease N-terminal domain"/>
    <property type="match status" value="1"/>
</dbReference>
<dbReference type="Proteomes" id="UP000658690">
    <property type="component" value="Unassembled WGS sequence"/>
</dbReference>
<dbReference type="InterPro" id="IPR012854">
    <property type="entry name" value="Cu_amine_oxidase-like_N"/>
</dbReference>
<dbReference type="InterPro" id="IPR003409">
    <property type="entry name" value="MORN"/>
</dbReference>
<keyword evidence="2" id="KW-0812">Transmembrane</keyword>
<name>A0ABX1ZDU8_9BACL</name>
<evidence type="ECO:0000313" key="4">
    <source>
        <dbReference type="EMBL" id="NOU91492.1"/>
    </source>
</evidence>
<gene>
    <name evidence="4" type="ORF">GC102_38065</name>
</gene>
<organism evidence="4 5">
    <name type="scientific">Paenibacillus germinis</name>
    <dbReference type="NCBI Taxonomy" id="2654979"/>
    <lineage>
        <taxon>Bacteria</taxon>
        <taxon>Bacillati</taxon>
        <taxon>Bacillota</taxon>
        <taxon>Bacilli</taxon>
        <taxon>Bacillales</taxon>
        <taxon>Paenibacillaceae</taxon>
        <taxon>Paenibacillus</taxon>
    </lineage>
</organism>
<dbReference type="SUPFAM" id="SSF55383">
    <property type="entry name" value="Copper amine oxidase, domain N"/>
    <property type="match status" value="1"/>
</dbReference>
<feature type="transmembrane region" description="Helical" evidence="2">
    <location>
        <begin position="17"/>
        <end position="34"/>
    </location>
</feature>
<evidence type="ECO:0000259" key="3">
    <source>
        <dbReference type="Pfam" id="PF07833"/>
    </source>
</evidence>
<dbReference type="PANTHER" id="PTHR43215:SF14">
    <property type="entry name" value="RADIAL SPOKE HEAD 1 HOMOLOG"/>
    <property type="match status" value="1"/>
</dbReference>
<evidence type="ECO:0000256" key="2">
    <source>
        <dbReference type="SAM" id="Phobius"/>
    </source>
</evidence>
<accession>A0ABX1ZDU8</accession>
<dbReference type="EMBL" id="WHOC01000198">
    <property type="protein sequence ID" value="NOU91492.1"/>
    <property type="molecule type" value="Genomic_DNA"/>
</dbReference>
<keyword evidence="2" id="KW-0472">Membrane</keyword>
<dbReference type="SMART" id="SM00698">
    <property type="entry name" value="MORN"/>
    <property type="match status" value="5"/>
</dbReference>